<accession>A0ABV7UJB4</accession>
<evidence type="ECO:0000313" key="4">
    <source>
        <dbReference type="Proteomes" id="UP001595704"/>
    </source>
</evidence>
<organism evidence="3 4">
    <name type="scientific">Camelimonas fluminis</name>
    <dbReference type="NCBI Taxonomy" id="1576911"/>
    <lineage>
        <taxon>Bacteria</taxon>
        <taxon>Pseudomonadati</taxon>
        <taxon>Pseudomonadota</taxon>
        <taxon>Alphaproteobacteria</taxon>
        <taxon>Hyphomicrobiales</taxon>
        <taxon>Chelatococcaceae</taxon>
        <taxon>Camelimonas</taxon>
    </lineage>
</organism>
<evidence type="ECO:0000256" key="1">
    <source>
        <dbReference type="ARBA" id="ARBA00009129"/>
    </source>
</evidence>
<comment type="caution">
    <text evidence="3">The sequence shown here is derived from an EMBL/GenBank/DDBJ whole genome shotgun (WGS) entry which is preliminary data.</text>
</comment>
<reference evidence="4" key="1">
    <citation type="journal article" date="2019" name="Int. J. Syst. Evol. Microbiol.">
        <title>The Global Catalogue of Microorganisms (GCM) 10K type strain sequencing project: providing services to taxonomists for standard genome sequencing and annotation.</title>
        <authorList>
            <consortium name="The Broad Institute Genomics Platform"/>
            <consortium name="The Broad Institute Genome Sequencing Center for Infectious Disease"/>
            <person name="Wu L."/>
            <person name="Ma J."/>
        </authorList>
    </citation>
    <scope>NUCLEOTIDE SEQUENCE [LARGE SCALE GENOMIC DNA]</scope>
    <source>
        <strain evidence="4">KCTC 42282</strain>
    </source>
</reference>
<feature type="domain" description="CsbD-like" evidence="2">
    <location>
        <begin position="4"/>
        <end position="56"/>
    </location>
</feature>
<dbReference type="InterPro" id="IPR008462">
    <property type="entry name" value="CsbD"/>
</dbReference>
<dbReference type="InterPro" id="IPR036629">
    <property type="entry name" value="YjbJ_sf"/>
</dbReference>
<dbReference type="RefSeq" id="WP_191319172.1">
    <property type="nucleotide sequence ID" value="NZ_BNCG01000006.1"/>
</dbReference>
<sequence>MDTDRIKGAGNEALGKARQLVGDLTNDGKLQASGLVDEATGVAQRTFGQAKDAARDGAAAVTRHTRSNPLGTLLAVGAAGFVLGMMCRR</sequence>
<evidence type="ECO:0000313" key="3">
    <source>
        <dbReference type="EMBL" id="MFC3638809.1"/>
    </source>
</evidence>
<dbReference type="EMBL" id="JBHRYC010000077">
    <property type="protein sequence ID" value="MFC3638809.1"/>
    <property type="molecule type" value="Genomic_DNA"/>
</dbReference>
<comment type="similarity">
    <text evidence="1">Belongs to the UPF0337 (CsbD) family.</text>
</comment>
<keyword evidence="4" id="KW-1185">Reference proteome</keyword>
<gene>
    <name evidence="3" type="ORF">ACFONL_15805</name>
</gene>
<proteinExistence type="inferred from homology"/>
<dbReference type="Proteomes" id="UP001595704">
    <property type="component" value="Unassembled WGS sequence"/>
</dbReference>
<protein>
    <submittedName>
        <fullName evidence="3">CsbD family protein</fullName>
    </submittedName>
</protein>
<dbReference type="SUPFAM" id="SSF69047">
    <property type="entry name" value="Hypothetical protein YjbJ"/>
    <property type="match status" value="1"/>
</dbReference>
<dbReference type="Gene3D" id="1.10.1470.10">
    <property type="entry name" value="YjbJ"/>
    <property type="match status" value="1"/>
</dbReference>
<dbReference type="Pfam" id="PF05532">
    <property type="entry name" value="CsbD"/>
    <property type="match status" value="1"/>
</dbReference>
<evidence type="ECO:0000259" key="2">
    <source>
        <dbReference type="Pfam" id="PF05532"/>
    </source>
</evidence>
<name>A0ABV7UJB4_9HYPH</name>